<dbReference type="InterPro" id="IPR012338">
    <property type="entry name" value="Beta-lactam/transpept-like"/>
</dbReference>
<evidence type="ECO:0000313" key="2">
    <source>
        <dbReference type="EMBL" id="NMH76547.1"/>
    </source>
</evidence>
<dbReference type="Gene3D" id="3.40.710.10">
    <property type="entry name" value="DD-peptidase/beta-lactamase superfamily"/>
    <property type="match status" value="1"/>
</dbReference>
<sequence>MTQHAGDGPVAAASLERIWQVPDAQVASGRIPGYVGAVRVRGQEEVRAGGTMAVGAHSEPMSEHTLFRIASATKPIGGALVLGLVEEGVLALDDPIARWLPEAANPRVLVAPDAPLDHTTEARRPITVRHLLTMTCGWGAVLEPTPLQAAMRERGVYPSPLPPPMTGDEFVARLAALPLAFQPGEGWLYDSGIDVLGVLLARAAGKPLSDLLAERITGPLGMTSTSFWTPEVHRLATSYLSGPNGLEVLDPPGGAFASPPGFEKLGGGLLSTASDVLRFYCAMADGGAPVLSADSLALMTADALTAAQRRQGLPILGPGVSWGLGTSVDVEAVEPWMAPGRWGWDGGTGTTVRVDPGRDTVGVLLTQRLMADPLDGFDDFWAAVAAV</sequence>
<dbReference type="PANTHER" id="PTHR43283">
    <property type="entry name" value="BETA-LACTAMASE-RELATED"/>
    <property type="match status" value="1"/>
</dbReference>
<comment type="caution">
    <text evidence="2">The sequence shown here is derived from an EMBL/GenBank/DDBJ whole genome shotgun (WGS) entry which is preliminary data.</text>
</comment>
<gene>
    <name evidence="2" type="ORF">HF577_05440</name>
</gene>
<reference evidence="2 3" key="1">
    <citation type="submission" date="2020-04" db="EMBL/GenBank/DDBJ databases">
        <authorList>
            <person name="Klaysubun C."/>
            <person name="Duangmal K."/>
            <person name="Lipun K."/>
        </authorList>
    </citation>
    <scope>NUCLEOTIDE SEQUENCE [LARGE SCALE GENOMIC DNA]</scope>
    <source>
        <strain evidence="2 3">JCM 11839</strain>
    </source>
</reference>
<dbReference type="RefSeq" id="WP_169394622.1">
    <property type="nucleotide sequence ID" value="NZ_BAAAJH010000017.1"/>
</dbReference>
<dbReference type="SUPFAM" id="SSF56601">
    <property type="entry name" value="beta-lactamase/transpeptidase-like"/>
    <property type="match status" value="1"/>
</dbReference>
<dbReference type="Proteomes" id="UP001296706">
    <property type="component" value="Unassembled WGS sequence"/>
</dbReference>
<proteinExistence type="predicted"/>
<organism evidence="2 3">
    <name type="scientific">Pseudonocardia xinjiangensis</name>
    <dbReference type="NCBI Taxonomy" id="75289"/>
    <lineage>
        <taxon>Bacteria</taxon>
        <taxon>Bacillati</taxon>
        <taxon>Actinomycetota</taxon>
        <taxon>Actinomycetes</taxon>
        <taxon>Pseudonocardiales</taxon>
        <taxon>Pseudonocardiaceae</taxon>
        <taxon>Pseudonocardia</taxon>
    </lineage>
</organism>
<keyword evidence="3" id="KW-1185">Reference proteome</keyword>
<evidence type="ECO:0000259" key="1">
    <source>
        <dbReference type="Pfam" id="PF00144"/>
    </source>
</evidence>
<dbReference type="PANTHER" id="PTHR43283:SF3">
    <property type="entry name" value="BETA-LACTAMASE FAMILY PROTEIN (AFU_ORTHOLOGUE AFUA_5G07500)"/>
    <property type="match status" value="1"/>
</dbReference>
<evidence type="ECO:0000313" key="3">
    <source>
        <dbReference type="Proteomes" id="UP001296706"/>
    </source>
</evidence>
<dbReference type="InterPro" id="IPR001466">
    <property type="entry name" value="Beta-lactam-related"/>
</dbReference>
<name>A0ABX1R836_9PSEU</name>
<dbReference type="Pfam" id="PF00144">
    <property type="entry name" value="Beta-lactamase"/>
    <property type="match status" value="1"/>
</dbReference>
<accession>A0ABX1R836</accession>
<feature type="domain" description="Beta-lactamase-related" evidence="1">
    <location>
        <begin position="24"/>
        <end position="375"/>
    </location>
</feature>
<protein>
    <submittedName>
        <fullName evidence="2">Beta-lactamase family protein</fullName>
    </submittedName>
</protein>
<dbReference type="InterPro" id="IPR050789">
    <property type="entry name" value="Diverse_Enzym_Activities"/>
</dbReference>
<dbReference type="EMBL" id="JAAXKY010000010">
    <property type="protein sequence ID" value="NMH76547.1"/>
    <property type="molecule type" value="Genomic_DNA"/>
</dbReference>